<sequence length="85" mass="10363">MKTTYYVFSVMPYYENQIHAIGIYNSIVVIKNEVKRYFVKKGYSHKEIKSIIYNLFESELFHYKDNENNDYYIQITETEINHSNF</sequence>
<dbReference type="Proteomes" id="UP000823613">
    <property type="component" value="Unassembled WGS sequence"/>
</dbReference>
<reference evidence="1" key="2">
    <citation type="journal article" date="2021" name="PeerJ">
        <title>Extensive microbial diversity within the chicken gut microbiome revealed by metagenomics and culture.</title>
        <authorList>
            <person name="Gilroy R."/>
            <person name="Ravi A."/>
            <person name="Getino M."/>
            <person name="Pursley I."/>
            <person name="Horton D.L."/>
            <person name="Alikhan N.F."/>
            <person name="Baker D."/>
            <person name="Gharbi K."/>
            <person name="Hall N."/>
            <person name="Watson M."/>
            <person name="Adriaenssens E.M."/>
            <person name="Foster-Nyarko E."/>
            <person name="Jarju S."/>
            <person name="Secka A."/>
            <person name="Antonio M."/>
            <person name="Oren A."/>
            <person name="Chaudhuri R.R."/>
            <person name="La Ragione R."/>
            <person name="Hildebrand F."/>
            <person name="Pallen M.J."/>
        </authorList>
    </citation>
    <scope>NUCLEOTIDE SEQUENCE</scope>
    <source>
        <strain evidence="1">11159</strain>
    </source>
</reference>
<evidence type="ECO:0000313" key="2">
    <source>
        <dbReference type="Proteomes" id="UP000823613"/>
    </source>
</evidence>
<reference evidence="1" key="1">
    <citation type="submission" date="2020-10" db="EMBL/GenBank/DDBJ databases">
        <authorList>
            <person name="Gilroy R."/>
        </authorList>
    </citation>
    <scope>NUCLEOTIDE SEQUENCE</scope>
    <source>
        <strain evidence="1">11159</strain>
    </source>
</reference>
<evidence type="ECO:0000313" key="1">
    <source>
        <dbReference type="EMBL" id="MBO8427483.1"/>
    </source>
</evidence>
<comment type="caution">
    <text evidence="1">The sequence shown here is derived from an EMBL/GenBank/DDBJ whole genome shotgun (WGS) entry which is preliminary data.</text>
</comment>
<protein>
    <submittedName>
        <fullName evidence="1">Uncharacterized protein</fullName>
    </submittedName>
</protein>
<gene>
    <name evidence="1" type="ORF">IAC58_02875</name>
</gene>
<dbReference type="AlphaFoldDB" id="A0A9D9DIP1"/>
<accession>A0A9D9DIP1</accession>
<proteinExistence type="predicted"/>
<name>A0A9D9DIP1_9BACL</name>
<organism evidence="1 2">
    <name type="scientific">Candidatus Onthovivens merdipullorum</name>
    <dbReference type="NCBI Taxonomy" id="2840889"/>
    <lineage>
        <taxon>Bacteria</taxon>
        <taxon>Bacillati</taxon>
        <taxon>Bacillota</taxon>
        <taxon>Bacilli</taxon>
        <taxon>Bacillales</taxon>
        <taxon>Candidatus Onthovivens</taxon>
    </lineage>
</organism>
<dbReference type="EMBL" id="JADIMY010000063">
    <property type="protein sequence ID" value="MBO8427483.1"/>
    <property type="molecule type" value="Genomic_DNA"/>
</dbReference>